<organism evidence="1 2">
    <name type="scientific">Rhizodiscina lignyota</name>
    <dbReference type="NCBI Taxonomy" id="1504668"/>
    <lineage>
        <taxon>Eukaryota</taxon>
        <taxon>Fungi</taxon>
        <taxon>Dikarya</taxon>
        <taxon>Ascomycota</taxon>
        <taxon>Pezizomycotina</taxon>
        <taxon>Dothideomycetes</taxon>
        <taxon>Pleosporomycetidae</taxon>
        <taxon>Aulographales</taxon>
        <taxon>Rhizodiscinaceae</taxon>
        <taxon>Rhizodiscina</taxon>
    </lineage>
</organism>
<accession>A0A9P4M5N2</accession>
<dbReference type="EMBL" id="ML978127">
    <property type="protein sequence ID" value="KAF2098035.1"/>
    <property type="molecule type" value="Genomic_DNA"/>
</dbReference>
<sequence>MPVKAVSVVHAIRHRVNYLLGELAALNMTLRPDGIGAPERLEIPSRNVNIVPERHQILDDNGDYVPSAYSKGQLPMTWSDIEPKVKEMVKHAHAEHEPDPNLVGPVRICVECRQNARS</sequence>
<gene>
    <name evidence="1" type="ORF">NA57DRAFT_57204</name>
</gene>
<dbReference type="AlphaFoldDB" id="A0A9P4M5N2"/>
<keyword evidence="2" id="KW-1185">Reference proteome</keyword>
<name>A0A9P4M5N2_9PEZI</name>
<comment type="caution">
    <text evidence="1">The sequence shown here is derived from an EMBL/GenBank/DDBJ whole genome shotgun (WGS) entry which is preliminary data.</text>
</comment>
<evidence type="ECO:0000313" key="2">
    <source>
        <dbReference type="Proteomes" id="UP000799772"/>
    </source>
</evidence>
<dbReference type="Proteomes" id="UP000799772">
    <property type="component" value="Unassembled WGS sequence"/>
</dbReference>
<protein>
    <submittedName>
        <fullName evidence="1">Uncharacterized protein</fullName>
    </submittedName>
</protein>
<evidence type="ECO:0000313" key="1">
    <source>
        <dbReference type="EMBL" id="KAF2098035.1"/>
    </source>
</evidence>
<reference evidence="1" key="1">
    <citation type="journal article" date="2020" name="Stud. Mycol.">
        <title>101 Dothideomycetes genomes: a test case for predicting lifestyles and emergence of pathogens.</title>
        <authorList>
            <person name="Haridas S."/>
            <person name="Albert R."/>
            <person name="Binder M."/>
            <person name="Bloem J."/>
            <person name="Labutti K."/>
            <person name="Salamov A."/>
            <person name="Andreopoulos B."/>
            <person name="Baker S."/>
            <person name="Barry K."/>
            <person name="Bills G."/>
            <person name="Bluhm B."/>
            <person name="Cannon C."/>
            <person name="Castanera R."/>
            <person name="Culley D."/>
            <person name="Daum C."/>
            <person name="Ezra D."/>
            <person name="Gonzalez J."/>
            <person name="Henrissat B."/>
            <person name="Kuo A."/>
            <person name="Liang C."/>
            <person name="Lipzen A."/>
            <person name="Lutzoni F."/>
            <person name="Magnuson J."/>
            <person name="Mondo S."/>
            <person name="Nolan M."/>
            <person name="Ohm R."/>
            <person name="Pangilinan J."/>
            <person name="Park H.-J."/>
            <person name="Ramirez L."/>
            <person name="Alfaro M."/>
            <person name="Sun H."/>
            <person name="Tritt A."/>
            <person name="Yoshinaga Y."/>
            <person name="Zwiers L.-H."/>
            <person name="Turgeon B."/>
            <person name="Goodwin S."/>
            <person name="Spatafora J."/>
            <person name="Crous P."/>
            <person name="Grigoriev I."/>
        </authorList>
    </citation>
    <scope>NUCLEOTIDE SEQUENCE</scope>
    <source>
        <strain evidence="1">CBS 133067</strain>
    </source>
</reference>
<proteinExistence type="predicted"/>